<keyword evidence="2" id="KW-1185">Reference proteome</keyword>
<gene>
    <name evidence="1" type="ORF">MENTE1834_LOCUS18872</name>
</gene>
<accession>A0ACB0YZX7</accession>
<protein>
    <submittedName>
        <fullName evidence="1">Uncharacterized protein</fullName>
    </submittedName>
</protein>
<proteinExistence type="predicted"/>
<organism evidence="1 2">
    <name type="scientific">Meloidogyne enterolobii</name>
    <name type="common">Root-knot nematode worm</name>
    <name type="synonym">Meloidogyne mayaguensis</name>
    <dbReference type="NCBI Taxonomy" id="390850"/>
    <lineage>
        <taxon>Eukaryota</taxon>
        <taxon>Metazoa</taxon>
        <taxon>Ecdysozoa</taxon>
        <taxon>Nematoda</taxon>
        <taxon>Chromadorea</taxon>
        <taxon>Rhabditida</taxon>
        <taxon>Tylenchina</taxon>
        <taxon>Tylenchomorpha</taxon>
        <taxon>Tylenchoidea</taxon>
        <taxon>Meloidogynidae</taxon>
        <taxon>Meloidogyninae</taxon>
        <taxon>Meloidogyne</taxon>
    </lineage>
</organism>
<comment type="caution">
    <text evidence="1">The sequence shown here is derived from an EMBL/GenBank/DDBJ whole genome shotgun (WGS) entry which is preliminary data.</text>
</comment>
<dbReference type="Proteomes" id="UP001497535">
    <property type="component" value="Unassembled WGS sequence"/>
</dbReference>
<evidence type="ECO:0000313" key="1">
    <source>
        <dbReference type="EMBL" id="CAK5071334.1"/>
    </source>
</evidence>
<reference evidence="1" key="1">
    <citation type="submission" date="2023-11" db="EMBL/GenBank/DDBJ databases">
        <authorList>
            <person name="Poullet M."/>
        </authorList>
    </citation>
    <scope>NUCLEOTIDE SEQUENCE</scope>
    <source>
        <strain evidence="1">E1834</strain>
    </source>
</reference>
<evidence type="ECO:0000313" key="2">
    <source>
        <dbReference type="Proteomes" id="UP001497535"/>
    </source>
</evidence>
<sequence length="123" mass="13392">MFSSSIIFLPLFSSNPFTSSSCFSFLILSSILIPSSIKTDSSLISSISPCFSSTLVLLELELSPYVASFPFIPSTRSSIASGVWFVNSFVIYAINFAKIKFYLSIKRCYDNCGYAGADATIAD</sequence>
<dbReference type="EMBL" id="CAVMJV010000022">
    <property type="protein sequence ID" value="CAK5071334.1"/>
    <property type="molecule type" value="Genomic_DNA"/>
</dbReference>
<name>A0ACB0YZX7_MELEN</name>